<evidence type="ECO:0000313" key="2">
    <source>
        <dbReference type="Proteomes" id="UP001066276"/>
    </source>
</evidence>
<proteinExistence type="predicted"/>
<keyword evidence="2" id="KW-1185">Reference proteome</keyword>
<reference evidence="1" key="1">
    <citation type="journal article" date="2022" name="bioRxiv">
        <title>Sequencing and chromosome-scale assembly of the giantPleurodeles waltlgenome.</title>
        <authorList>
            <person name="Brown T."/>
            <person name="Elewa A."/>
            <person name="Iarovenko S."/>
            <person name="Subramanian E."/>
            <person name="Araus A.J."/>
            <person name="Petzold A."/>
            <person name="Susuki M."/>
            <person name="Suzuki K.-i.T."/>
            <person name="Hayashi T."/>
            <person name="Toyoda A."/>
            <person name="Oliveira C."/>
            <person name="Osipova E."/>
            <person name="Leigh N.D."/>
            <person name="Simon A."/>
            <person name="Yun M.H."/>
        </authorList>
    </citation>
    <scope>NUCLEOTIDE SEQUENCE</scope>
    <source>
        <strain evidence="1">20211129_DDA</strain>
        <tissue evidence="1">Liver</tissue>
    </source>
</reference>
<gene>
    <name evidence="1" type="ORF">NDU88_002207</name>
</gene>
<sequence length="188" mass="21709">MTHRGGRESFSKCYSLPAAHQVHLRRKARQWRKAIPLQRSLRNEERQRKEKLTRIFTRPLDEVGTWTLVATERTDHDPLVHLLAGDGTTKSPRLPRVASKLQIYDYTVEYVSGNSGRHRQADGLPLGKIQGSMAVDEDSDVVAMFEHVEGNFMAQGGVVLQEEWVKEMIMIWCWLGNFWRKVGLKKRI</sequence>
<dbReference type="Proteomes" id="UP001066276">
    <property type="component" value="Chromosome 2_2"/>
</dbReference>
<organism evidence="1 2">
    <name type="scientific">Pleurodeles waltl</name>
    <name type="common">Iberian ribbed newt</name>
    <dbReference type="NCBI Taxonomy" id="8319"/>
    <lineage>
        <taxon>Eukaryota</taxon>
        <taxon>Metazoa</taxon>
        <taxon>Chordata</taxon>
        <taxon>Craniata</taxon>
        <taxon>Vertebrata</taxon>
        <taxon>Euteleostomi</taxon>
        <taxon>Amphibia</taxon>
        <taxon>Batrachia</taxon>
        <taxon>Caudata</taxon>
        <taxon>Salamandroidea</taxon>
        <taxon>Salamandridae</taxon>
        <taxon>Pleurodelinae</taxon>
        <taxon>Pleurodeles</taxon>
    </lineage>
</organism>
<dbReference type="AlphaFoldDB" id="A0AAV7UWB8"/>
<protein>
    <submittedName>
        <fullName evidence="1">Uncharacterized protein</fullName>
    </submittedName>
</protein>
<comment type="caution">
    <text evidence="1">The sequence shown here is derived from an EMBL/GenBank/DDBJ whole genome shotgun (WGS) entry which is preliminary data.</text>
</comment>
<accession>A0AAV7UWB8</accession>
<name>A0AAV7UWB8_PLEWA</name>
<evidence type="ECO:0000313" key="1">
    <source>
        <dbReference type="EMBL" id="KAJ1192901.1"/>
    </source>
</evidence>
<dbReference type="EMBL" id="JANPWB010000004">
    <property type="protein sequence ID" value="KAJ1192901.1"/>
    <property type="molecule type" value="Genomic_DNA"/>
</dbReference>